<dbReference type="GO" id="GO:0003700">
    <property type="term" value="F:DNA-binding transcription factor activity"/>
    <property type="evidence" value="ECO:0007669"/>
    <property type="project" value="InterPro"/>
</dbReference>
<dbReference type="KEGG" id="cpho:CPHO_00080"/>
<dbReference type="Gene3D" id="1.10.10.10">
    <property type="entry name" value="Winged helix-like DNA-binding domain superfamily/Winged helix DNA-binding domain"/>
    <property type="match status" value="1"/>
</dbReference>
<name>A0A1L7D0H1_9CORY</name>
<dbReference type="PANTHER" id="PTHR33164:SF99">
    <property type="entry name" value="MARR FAMILY REGULATORY PROTEIN"/>
    <property type="match status" value="1"/>
</dbReference>
<evidence type="ECO:0000259" key="1">
    <source>
        <dbReference type="PROSITE" id="PS50995"/>
    </source>
</evidence>
<dbReference type="SMART" id="SM00347">
    <property type="entry name" value="HTH_MARR"/>
    <property type="match status" value="1"/>
</dbReference>
<dbReference type="OrthoDB" id="8635520at2"/>
<protein>
    <submittedName>
        <fullName evidence="2">MarR family transcriptional regulator</fullName>
    </submittedName>
</protein>
<dbReference type="InterPro" id="IPR036390">
    <property type="entry name" value="WH_DNA-bd_sf"/>
</dbReference>
<feature type="domain" description="HTH marR-type" evidence="1">
    <location>
        <begin position="14"/>
        <end position="150"/>
    </location>
</feature>
<dbReference type="GO" id="GO:0006950">
    <property type="term" value="P:response to stress"/>
    <property type="evidence" value="ECO:0007669"/>
    <property type="project" value="TreeGrafter"/>
</dbReference>
<reference evidence="2 3" key="1">
    <citation type="submission" date="2014-08" db="EMBL/GenBank/DDBJ databases">
        <title>Complete genome sequence of Corynebacterium phocae M408/89/1(T)(=DSM 44612(T)), isolated from the common seal (Phoca vitulina).</title>
        <authorList>
            <person name="Ruckert C."/>
            <person name="Albersmeier A."/>
            <person name="Winkler A."/>
            <person name="Kalinowski J."/>
        </authorList>
    </citation>
    <scope>NUCLEOTIDE SEQUENCE [LARGE SCALE GENOMIC DNA]</scope>
    <source>
        <strain evidence="2 3">M408/89/1</strain>
    </source>
</reference>
<evidence type="ECO:0000313" key="2">
    <source>
        <dbReference type="EMBL" id="APT91594.1"/>
    </source>
</evidence>
<dbReference type="PROSITE" id="PS50995">
    <property type="entry name" value="HTH_MARR_2"/>
    <property type="match status" value="1"/>
</dbReference>
<dbReference type="Proteomes" id="UP000185491">
    <property type="component" value="Chromosome"/>
</dbReference>
<accession>A0A1L7D0H1</accession>
<gene>
    <name evidence="2" type="ORF">CPHO_00080</name>
</gene>
<dbReference type="InterPro" id="IPR036388">
    <property type="entry name" value="WH-like_DNA-bd_sf"/>
</dbReference>
<keyword evidence="3" id="KW-1185">Reference proteome</keyword>
<dbReference type="InterPro" id="IPR039422">
    <property type="entry name" value="MarR/SlyA-like"/>
</dbReference>
<proteinExistence type="predicted"/>
<dbReference type="AlphaFoldDB" id="A0A1L7D0H1"/>
<organism evidence="2 3">
    <name type="scientific">Corynebacterium phocae</name>
    <dbReference type="NCBI Taxonomy" id="161895"/>
    <lineage>
        <taxon>Bacteria</taxon>
        <taxon>Bacillati</taxon>
        <taxon>Actinomycetota</taxon>
        <taxon>Actinomycetes</taxon>
        <taxon>Mycobacteriales</taxon>
        <taxon>Corynebacteriaceae</taxon>
        <taxon>Corynebacterium</taxon>
    </lineage>
</organism>
<dbReference type="STRING" id="161895.CPHO_00080"/>
<sequence>MKEQKEVDWLNEEELAAFVSLMRVNLKLINKLDRQLRSDAKMNFYDYSVLSHLSEAPERTLCMSELSAATGGSLSRLSQVVTRLEKRGWVERRTGARDGRFTAAVLTELGWEQVKQAAPGHVDAARRIVIDRLTKAQVRQLTQINNRIILGIEAER</sequence>
<evidence type="ECO:0000313" key="3">
    <source>
        <dbReference type="Proteomes" id="UP000185491"/>
    </source>
</evidence>
<dbReference type="PANTHER" id="PTHR33164">
    <property type="entry name" value="TRANSCRIPTIONAL REGULATOR, MARR FAMILY"/>
    <property type="match status" value="1"/>
</dbReference>
<dbReference type="RefSeq" id="WP_075732156.1">
    <property type="nucleotide sequence ID" value="NZ_CP009249.1"/>
</dbReference>
<dbReference type="EMBL" id="CP009249">
    <property type="protein sequence ID" value="APT91594.1"/>
    <property type="molecule type" value="Genomic_DNA"/>
</dbReference>
<dbReference type="SUPFAM" id="SSF46785">
    <property type="entry name" value="Winged helix' DNA-binding domain"/>
    <property type="match status" value="1"/>
</dbReference>
<dbReference type="Pfam" id="PF12802">
    <property type="entry name" value="MarR_2"/>
    <property type="match status" value="1"/>
</dbReference>
<dbReference type="InterPro" id="IPR000835">
    <property type="entry name" value="HTH_MarR-typ"/>
</dbReference>